<dbReference type="VEuPathDB" id="FungiDB:SeMB42_g05186"/>
<name>A0A507D830_9FUNG</name>
<organism evidence="2 3">
    <name type="scientific">Synchytrium endobioticum</name>
    <dbReference type="NCBI Taxonomy" id="286115"/>
    <lineage>
        <taxon>Eukaryota</taxon>
        <taxon>Fungi</taxon>
        <taxon>Fungi incertae sedis</taxon>
        <taxon>Chytridiomycota</taxon>
        <taxon>Chytridiomycota incertae sedis</taxon>
        <taxon>Chytridiomycetes</taxon>
        <taxon>Synchytriales</taxon>
        <taxon>Synchytriaceae</taxon>
        <taxon>Synchytrium</taxon>
    </lineage>
</organism>
<reference evidence="2 3" key="1">
    <citation type="journal article" date="2019" name="Sci. Rep.">
        <title>Comparative genomics of chytrid fungi reveal insights into the obligate biotrophic and pathogenic lifestyle of Synchytrium endobioticum.</title>
        <authorList>
            <person name="van de Vossenberg B.T.L.H."/>
            <person name="Warris S."/>
            <person name="Nguyen H.D.T."/>
            <person name="van Gent-Pelzer M.P.E."/>
            <person name="Joly D.L."/>
            <person name="van de Geest H.C."/>
            <person name="Bonants P.J.M."/>
            <person name="Smith D.S."/>
            <person name="Levesque C.A."/>
            <person name="van der Lee T.A.J."/>
        </authorList>
    </citation>
    <scope>NUCLEOTIDE SEQUENCE [LARGE SCALE GENOMIC DNA]</scope>
    <source>
        <strain evidence="2 3">LEV6574</strain>
    </source>
</reference>
<sequence length="766" mass="84976">MKVQPPPPPPRTKRCIRPRPASNGPLNPTPDAPSNASKRPRVPSRTSHSTAPTTSRPLPPPSAASTDAPTVIHAAPTANGTLQSLPTSQPSQSGPSEPMSQQPQLKILSSLCQNPHAVNRIQNHLLPAMPLTPQQQHMMWLALQNMQKELLDQPRLQGLHHPRPTSATLPSIPGIPAMLPVTPVSPLHLSIARSVSAPSWNTSSPMSTTANRKPIMLIRYAQPLILNLPLKVLRNIGFCLGLEDLARALRVCTAFNAIFEKVWTTSSQLMHPWLRAIIVDDDDRHFYKTNTTATANWRLASGMTHRQVYGFFIPQSCQFCGTLNGVKRIHDLRLRTCRDCCMQNTISHRDLYADRKDAAQVFGHLPFVTIIDGPESSNSSSSETLGAARYCLTDALTTVGEYSKYLKRNKLEEWRKITGIKKANRFCLGQALRDLEIHFLAFVKTSLENQQASNTALIAELARRFHPEWRLNVIKGCTSYQNAAKMYIDLSPTAWKLLEQSLVAEMPLVIADDIRVLVRDELIKLNRVKESRQGSNSLCFPDDDASLCPGSLLVDPDTQIPSTPDYWDRIIMNQILPFLTPSTNALEVVQGCLRTYSDEYHRVYRDAADAWAASLAGRRVVSFACVAHADLALETYPKLFEHLFMHHRLGDRVDETKVGIYFSEGDATTDTEHPAPAATGTGTGTGIAQKAHEQPDDEQDAILNNFIAVLLDMDLPTPTAQPSVIAPQAQEAQLPSQVIYLDGDDDIELEEEDEIAFYADRVKNGR</sequence>
<evidence type="ECO:0000256" key="1">
    <source>
        <dbReference type="SAM" id="MobiDB-lite"/>
    </source>
</evidence>
<dbReference type="Proteomes" id="UP000320475">
    <property type="component" value="Unassembled WGS sequence"/>
</dbReference>
<evidence type="ECO:0000313" key="3">
    <source>
        <dbReference type="Proteomes" id="UP000320475"/>
    </source>
</evidence>
<dbReference type="EMBL" id="QEAM01000076">
    <property type="protein sequence ID" value="TPX47495.1"/>
    <property type="molecule type" value="Genomic_DNA"/>
</dbReference>
<dbReference type="SUPFAM" id="SSF81383">
    <property type="entry name" value="F-box domain"/>
    <property type="match status" value="1"/>
</dbReference>
<feature type="region of interest" description="Disordered" evidence="1">
    <location>
        <begin position="1"/>
        <end position="68"/>
    </location>
</feature>
<dbReference type="InterPro" id="IPR036047">
    <property type="entry name" value="F-box-like_dom_sf"/>
</dbReference>
<feature type="compositionally biased region" description="Pro residues" evidence="1">
    <location>
        <begin position="1"/>
        <end position="10"/>
    </location>
</feature>
<feature type="region of interest" description="Disordered" evidence="1">
    <location>
        <begin position="80"/>
        <end position="102"/>
    </location>
</feature>
<comment type="caution">
    <text evidence="2">The sequence shown here is derived from an EMBL/GenBank/DDBJ whole genome shotgun (WGS) entry which is preliminary data.</text>
</comment>
<protein>
    <recommendedName>
        <fullName evidence="4">F-box domain-containing protein</fullName>
    </recommendedName>
</protein>
<evidence type="ECO:0008006" key="4">
    <source>
        <dbReference type="Google" id="ProtNLM"/>
    </source>
</evidence>
<dbReference type="AlphaFoldDB" id="A0A507D830"/>
<proteinExistence type="predicted"/>
<gene>
    <name evidence="2" type="ORF">SeLEV6574_g02624</name>
</gene>
<accession>A0A507D830</accession>
<evidence type="ECO:0000313" key="2">
    <source>
        <dbReference type="EMBL" id="TPX47495.1"/>
    </source>
</evidence>
<feature type="compositionally biased region" description="Polar residues" evidence="1">
    <location>
        <begin position="44"/>
        <end position="56"/>
    </location>
</feature>
<feature type="compositionally biased region" description="Low complexity" evidence="1">
    <location>
        <begin position="83"/>
        <end position="102"/>
    </location>
</feature>